<evidence type="ECO:0000256" key="1">
    <source>
        <dbReference type="SAM" id="MobiDB-lite"/>
    </source>
</evidence>
<keyword evidence="3" id="KW-0067">ATP-binding</keyword>
<sequence>MRATGSLRRSPGQSPSCANPRVRQVQREARGSRCGSRRLGGATCQEPRRDVDQEDVTDDEFERLTRNTYKVQLTRGTVGTLIYSTDEETRLSLWFLVSGPLLLVT</sequence>
<evidence type="ECO:0000313" key="4">
    <source>
        <dbReference type="Proteomes" id="UP001611580"/>
    </source>
</evidence>
<keyword evidence="3" id="KW-0547">Nucleotide-binding</keyword>
<organism evidence="3 4">
    <name type="scientific">Promicromonospora kroppenstedtii</name>
    <dbReference type="NCBI Taxonomy" id="440482"/>
    <lineage>
        <taxon>Bacteria</taxon>
        <taxon>Bacillati</taxon>
        <taxon>Actinomycetota</taxon>
        <taxon>Actinomycetes</taxon>
        <taxon>Micrococcales</taxon>
        <taxon>Promicromonosporaceae</taxon>
        <taxon>Promicromonospora</taxon>
    </lineage>
</organism>
<name>A0ABW7XH45_9MICO</name>
<dbReference type="RefSeq" id="WP_397403055.1">
    <property type="nucleotide sequence ID" value="NZ_JBIRYI010000004.1"/>
</dbReference>
<evidence type="ECO:0000259" key="2">
    <source>
        <dbReference type="Pfam" id="PF09848"/>
    </source>
</evidence>
<protein>
    <submittedName>
        <fullName evidence="3">DNA/RNA helicase domain-containing protein</fullName>
    </submittedName>
</protein>
<accession>A0ABW7XH45</accession>
<feature type="compositionally biased region" description="Low complexity" evidence="1">
    <location>
        <begin position="32"/>
        <end position="41"/>
    </location>
</feature>
<keyword evidence="4" id="KW-1185">Reference proteome</keyword>
<dbReference type="Proteomes" id="UP001611580">
    <property type="component" value="Unassembled WGS sequence"/>
</dbReference>
<dbReference type="Pfam" id="PF09848">
    <property type="entry name" value="SLFN-g3_helicase"/>
    <property type="match status" value="1"/>
</dbReference>
<dbReference type="GO" id="GO:0004386">
    <property type="term" value="F:helicase activity"/>
    <property type="evidence" value="ECO:0007669"/>
    <property type="project" value="UniProtKB-KW"/>
</dbReference>
<proteinExistence type="predicted"/>
<feature type="region of interest" description="Disordered" evidence="1">
    <location>
        <begin position="1"/>
        <end position="56"/>
    </location>
</feature>
<gene>
    <name evidence="3" type="ORF">ACH47X_07940</name>
</gene>
<dbReference type="InterPro" id="IPR018647">
    <property type="entry name" value="SLFN_3-like_DNA/RNA_helicase"/>
</dbReference>
<evidence type="ECO:0000313" key="3">
    <source>
        <dbReference type="EMBL" id="MFI2486824.1"/>
    </source>
</evidence>
<keyword evidence="3" id="KW-0378">Hydrolase</keyword>
<reference evidence="3 4" key="1">
    <citation type="submission" date="2024-10" db="EMBL/GenBank/DDBJ databases">
        <title>The Natural Products Discovery Center: Release of the First 8490 Sequenced Strains for Exploring Actinobacteria Biosynthetic Diversity.</title>
        <authorList>
            <person name="Kalkreuter E."/>
            <person name="Kautsar S.A."/>
            <person name="Yang D."/>
            <person name="Bader C.D."/>
            <person name="Teijaro C.N."/>
            <person name="Fluegel L."/>
            <person name="Davis C.M."/>
            <person name="Simpson J.R."/>
            <person name="Lauterbach L."/>
            <person name="Steele A.D."/>
            <person name="Gui C."/>
            <person name="Meng S."/>
            <person name="Li G."/>
            <person name="Viehrig K."/>
            <person name="Ye F."/>
            <person name="Su P."/>
            <person name="Kiefer A.F."/>
            <person name="Nichols A."/>
            <person name="Cepeda A.J."/>
            <person name="Yan W."/>
            <person name="Fan B."/>
            <person name="Jiang Y."/>
            <person name="Adhikari A."/>
            <person name="Zheng C.-J."/>
            <person name="Schuster L."/>
            <person name="Cowan T.M."/>
            <person name="Smanski M.J."/>
            <person name="Chevrette M.G."/>
            <person name="De Carvalho L.P.S."/>
            <person name="Shen B."/>
        </authorList>
    </citation>
    <scope>NUCLEOTIDE SEQUENCE [LARGE SCALE GENOMIC DNA]</scope>
    <source>
        <strain evidence="3 4">NPDC019481</strain>
    </source>
</reference>
<keyword evidence="3" id="KW-0347">Helicase</keyword>
<feature type="domain" description="Schlafen group 3-like DNA/RNA helicase" evidence="2">
    <location>
        <begin position="50"/>
        <end position="86"/>
    </location>
</feature>
<comment type="caution">
    <text evidence="3">The sequence shown here is derived from an EMBL/GenBank/DDBJ whole genome shotgun (WGS) entry which is preliminary data.</text>
</comment>
<dbReference type="EMBL" id="JBIRYI010000004">
    <property type="protein sequence ID" value="MFI2486824.1"/>
    <property type="molecule type" value="Genomic_DNA"/>
</dbReference>